<gene>
    <name evidence="2" type="ORF">SAMN00790413_00735</name>
</gene>
<dbReference type="EMBL" id="FWWU01000009">
    <property type="protein sequence ID" value="SMB90347.1"/>
    <property type="molecule type" value="Genomic_DNA"/>
</dbReference>
<dbReference type="Proteomes" id="UP000192582">
    <property type="component" value="Unassembled WGS sequence"/>
</dbReference>
<protein>
    <submittedName>
        <fullName evidence="2">Zn-dependent peptidase ImmA, M78 family</fullName>
    </submittedName>
</protein>
<dbReference type="InterPro" id="IPR010359">
    <property type="entry name" value="IrrE_HExxH"/>
</dbReference>
<evidence type="ECO:0000313" key="2">
    <source>
        <dbReference type="EMBL" id="SMB90347.1"/>
    </source>
</evidence>
<feature type="domain" description="IrrE N-terminal-like" evidence="1">
    <location>
        <begin position="56"/>
        <end position="172"/>
    </location>
</feature>
<dbReference type="InterPro" id="IPR044853">
    <property type="entry name" value="G3DSA:1.10.10.1030"/>
</dbReference>
<proteinExistence type="predicted"/>
<keyword evidence="3" id="KW-1185">Reference proteome</keyword>
<sequence>MTQGRLPPEQTPPDLSPETEALAAAKRRMRELASEYAQKLPGLDTHSLMGGLDASLTFIPMGDRDGAYDPEHRVVLINSRIRPERQRFTLAHEISHALLLGNDDLLSDLHDAYEGERLEQVIETLCNVGAAAILMPEALIREVLTRFGPSGRALAELMRRADVSASSALYALAERTDAPVLYAVCAVTRLDTEPGDEEPTNEKALTVRVSGGAPGVKYSLRPGTVIPTDHPVAVALETHLPITQESYVPFRSGRRMPAYVDAFPDRQRVLASFAFPVRPGKGVGDVPGD</sequence>
<dbReference type="PANTHER" id="PTHR43236">
    <property type="entry name" value="ANTITOXIN HIGA1"/>
    <property type="match status" value="1"/>
</dbReference>
<organism evidence="2 3">
    <name type="scientific">Deinococcus hopiensis KR-140</name>
    <dbReference type="NCBI Taxonomy" id="695939"/>
    <lineage>
        <taxon>Bacteria</taxon>
        <taxon>Thermotogati</taxon>
        <taxon>Deinococcota</taxon>
        <taxon>Deinococci</taxon>
        <taxon>Deinococcales</taxon>
        <taxon>Deinococcaceae</taxon>
        <taxon>Deinococcus</taxon>
    </lineage>
</organism>
<dbReference type="PANTHER" id="PTHR43236:SF2">
    <property type="entry name" value="BLL0069 PROTEIN"/>
    <property type="match status" value="1"/>
</dbReference>
<reference evidence="2 3" key="1">
    <citation type="submission" date="2017-04" db="EMBL/GenBank/DDBJ databases">
        <authorList>
            <person name="Afonso C.L."/>
            <person name="Miller P.J."/>
            <person name="Scott M.A."/>
            <person name="Spackman E."/>
            <person name="Goraichik I."/>
            <person name="Dimitrov K.M."/>
            <person name="Suarez D.L."/>
            <person name="Swayne D.E."/>
        </authorList>
    </citation>
    <scope>NUCLEOTIDE SEQUENCE [LARGE SCALE GENOMIC DNA]</scope>
    <source>
        <strain evidence="2 3">KR-140</strain>
    </source>
</reference>
<evidence type="ECO:0000313" key="3">
    <source>
        <dbReference type="Proteomes" id="UP000192582"/>
    </source>
</evidence>
<dbReference type="Pfam" id="PF06114">
    <property type="entry name" value="Peptidase_M78"/>
    <property type="match status" value="1"/>
</dbReference>
<dbReference type="STRING" id="695939.SAMN00790413_00735"/>
<evidence type="ECO:0000259" key="1">
    <source>
        <dbReference type="Pfam" id="PF06114"/>
    </source>
</evidence>
<dbReference type="Gene3D" id="3.30.450.130">
    <property type="entry name" value="irre protein"/>
    <property type="match status" value="1"/>
</dbReference>
<dbReference type="InterPro" id="IPR052345">
    <property type="entry name" value="Rad_response_metalloprotease"/>
</dbReference>
<dbReference type="Gene3D" id="1.10.10.1030">
    <property type="entry name" value="IrrE, HTH domain"/>
    <property type="match status" value="1"/>
</dbReference>
<dbReference type="AlphaFoldDB" id="A0A1W1VA34"/>
<dbReference type="Gene3D" id="1.10.10.2910">
    <property type="match status" value="1"/>
</dbReference>
<name>A0A1W1VA34_9DEIO</name>
<accession>A0A1W1VA34</accession>